<keyword evidence="4" id="KW-1185">Reference proteome</keyword>
<keyword evidence="1" id="KW-0812">Transmembrane</keyword>
<dbReference type="EMBL" id="MNCJ02000318">
    <property type="protein sequence ID" value="KAF5813113.1"/>
    <property type="molecule type" value="Genomic_DNA"/>
</dbReference>
<evidence type="ECO:0000313" key="4">
    <source>
        <dbReference type="Proteomes" id="UP000215914"/>
    </source>
</evidence>
<dbReference type="AlphaFoldDB" id="A0A251V8N7"/>
<feature type="transmembrane region" description="Helical" evidence="1">
    <location>
        <begin position="43"/>
        <end position="72"/>
    </location>
</feature>
<reference evidence="2" key="3">
    <citation type="submission" date="2020-06" db="EMBL/GenBank/DDBJ databases">
        <title>Helianthus annuus Genome sequencing and assembly Release 2.</title>
        <authorList>
            <person name="Gouzy J."/>
            <person name="Langlade N."/>
            <person name="Munos S."/>
        </authorList>
    </citation>
    <scope>NUCLEOTIDE SEQUENCE</scope>
    <source>
        <tissue evidence="2">Leaves</tissue>
    </source>
</reference>
<dbReference type="Gramene" id="mRNA:HanXRQr2_Chr03g0094451">
    <property type="protein sequence ID" value="mRNA:HanXRQr2_Chr03g0094451"/>
    <property type="gene ID" value="HanXRQr2_Chr03g0094451"/>
</dbReference>
<proteinExistence type="predicted"/>
<dbReference type="Proteomes" id="UP000215914">
    <property type="component" value="Chromosome 3"/>
</dbReference>
<sequence>MYVSWDSDERLSLSWICRWVWVFKQNHVTEATRERRESLFQRVLLYFMVSLSKQSMLIINTSCVLIVISFLYSISRSVCVLTGIPRLFRHPKQDLVVVRRSVSGQVFSIRSL</sequence>
<keyword evidence="1" id="KW-1133">Transmembrane helix</keyword>
<evidence type="ECO:0000313" key="3">
    <source>
        <dbReference type="EMBL" id="OTG31302.1"/>
    </source>
</evidence>
<evidence type="ECO:0000313" key="2">
    <source>
        <dbReference type="EMBL" id="KAF5813113.1"/>
    </source>
</evidence>
<reference evidence="3" key="2">
    <citation type="submission" date="2017-02" db="EMBL/GenBank/DDBJ databases">
        <title>Sunflower complete genome.</title>
        <authorList>
            <person name="Langlade N."/>
            <person name="Munos S."/>
        </authorList>
    </citation>
    <scope>NUCLEOTIDE SEQUENCE [LARGE SCALE GENOMIC DNA]</scope>
    <source>
        <tissue evidence="3">Leaves</tissue>
    </source>
</reference>
<name>A0A251V8N7_HELAN</name>
<evidence type="ECO:0000256" key="1">
    <source>
        <dbReference type="SAM" id="Phobius"/>
    </source>
</evidence>
<dbReference type="InParanoid" id="A0A251V8N7"/>
<gene>
    <name evidence="3" type="ORF">HannXRQ_Chr03g0074071</name>
    <name evidence="2" type="ORF">HanXRQr2_Chr03g0094451</name>
</gene>
<keyword evidence="1" id="KW-0472">Membrane</keyword>
<protein>
    <submittedName>
        <fullName evidence="3">Uncharacterized protein</fullName>
    </submittedName>
</protein>
<reference evidence="2 4" key="1">
    <citation type="journal article" date="2017" name="Nature">
        <title>The sunflower genome provides insights into oil metabolism, flowering and Asterid evolution.</title>
        <authorList>
            <person name="Badouin H."/>
            <person name="Gouzy J."/>
            <person name="Grassa C.J."/>
            <person name="Murat F."/>
            <person name="Staton S.E."/>
            <person name="Cottret L."/>
            <person name="Lelandais-Briere C."/>
            <person name="Owens G.L."/>
            <person name="Carrere S."/>
            <person name="Mayjonade B."/>
            <person name="Legrand L."/>
            <person name="Gill N."/>
            <person name="Kane N.C."/>
            <person name="Bowers J.E."/>
            <person name="Hubner S."/>
            <person name="Bellec A."/>
            <person name="Berard A."/>
            <person name="Berges H."/>
            <person name="Blanchet N."/>
            <person name="Boniface M.C."/>
            <person name="Brunel D."/>
            <person name="Catrice O."/>
            <person name="Chaidir N."/>
            <person name="Claudel C."/>
            <person name="Donnadieu C."/>
            <person name="Faraut T."/>
            <person name="Fievet G."/>
            <person name="Helmstetter N."/>
            <person name="King M."/>
            <person name="Knapp S.J."/>
            <person name="Lai Z."/>
            <person name="Le Paslier M.C."/>
            <person name="Lippi Y."/>
            <person name="Lorenzon L."/>
            <person name="Mandel J.R."/>
            <person name="Marage G."/>
            <person name="Marchand G."/>
            <person name="Marquand E."/>
            <person name="Bret-Mestries E."/>
            <person name="Morien E."/>
            <person name="Nambeesan S."/>
            <person name="Nguyen T."/>
            <person name="Pegot-Espagnet P."/>
            <person name="Pouilly N."/>
            <person name="Raftis F."/>
            <person name="Sallet E."/>
            <person name="Schiex T."/>
            <person name="Thomas J."/>
            <person name="Vandecasteele C."/>
            <person name="Vares D."/>
            <person name="Vear F."/>
            <person name="Vautrin S."/>
            <person name="Crespi M."/>
            <person name="Mangin B."/>
            <person name="Burke J.M."/>
            <person name="Salse J."/>
            <person name="Munos S."/>
            <person name="Vincourt P."/>
            <person name="Rieseberg L.H."/>
            <person name="Langlade N.B."/>
        </authorList>
    </citation>
    <scope>NUCLEOTIDE SEQUENCE [LARGE SCALE GENOMIC DNA]</scope>
    <source>
        <strain evidence="4">cv. SF193</strain>
        <tissue evidence="2">Leaves</tissue>
    </source>
</reference>
<accession>A0A251V8N7</accession>
<organism evidence="3 4">
    <name type="scientific">Helianthus annuus</name>
    <name type="common">Common sunflower</name>
    <dbReference type="NCBI Taxonomy" id="4232"/>
    <lineage>
        <taxon>Eukaryota</taxon>
        <taxon>Viridiplantae</taxon>
        <taxon>Streptophyta</taxon>
        <taxon>Embryophyta</taxon>
        <taxon>Tracheophyta</taxon>
        <taxon>Spermatophyta</taxon>
        <taxon>Magnoliopsida</taxon>
        <taxon>eudicotyledons</taxon>
        <taxon>Gunneridae</taxon>
        <taxon>Pentapetalae</taxon>
        <taxon>asterids</taxon>
        <taxon>campanulids</taxon>
        <taxon>Asterales</taxon>
        <taxon>Asteraceae</taxon>
        <taxon>Asteroideae</taxon>
        <taxon>Heliantheae alliance</taxon>
        <taxon>Heliantheae</taxon>
        <taxon>Helianthus</taxon>
    </lineage>
</organism>
<dbReference type="EMBL" id="CM007892">
    <property type="protein sequence ID" value="OTG31302.1"/>
    <property type="molecule type" value="Genomic_DNA"/>
</dbReference>